<keyword evidence="1" id="KW-0812">Transmembrane</keyword>
<reference evidence="2" key="1">
    <citation type="submission" date="2018-11" db="EMBL/GenBank/DDBJ databases">
        <authorList>
            <person name="Alioto T."/>
            <person name="Alioto T."/>
        </authorList>
    </citation>
    <scope>NUCLEOTIDE SEQUENCE</scope>
</reference>
<keyword evidence="3" id="KW-1185">Reference proteome</keyword>
<evidence type="ECO:0000313" key="3">
    <source>
        <dbReference type="Proteomes" id="UP000596742"/>
    </source>
</evidence>
<sequence>RGDKRIENRVVAFNKSEICEICKLEDTRNIGPLLAIIGNIIYLRGFAGLKLFFP</sequence>
<dbReference type="AlphaFoldDB" id="A0A8B6FGI3"/>
<keyword evidence="1" id="KW-0472">Membrane</keyword>
<organism evidence="2 3">
    <name type="scientific">Mytilus galloprovincialis</name>
    <name type="common">Mediterranean mussel</name>
    <dbReference type="NCBI Taxonomy" id="29158"/>
    <lineage>
        <taxon>Eukaryota</taxon>
        <taxon>Metazoa</taxon>
        <taxon>Spiralia</taxon>
        <taxon>Lophotrochozoa</taxon>
        <taxon>Mollusca</taxon>
        <taxon>Bivalvia</taxon>
        <taxon>Autobranchia</taxon>
        <taxon>Pteriomorphia</taxon>
        <taxon>Mytilida</taxon>
        <taxon>Mytiloidea</taxon>
        <taxon>Mytilidae</taxon>
        <taxon>Mytilinae</taxon>
        <taxon>Mytilus</taxon>
    </lineage>
</organism>
<feature type="non-terminal residue" evidence="2">
    <location>
        <position position="1"/>
    </location>
</feature>
<evidence type="ECO:0000256" key="1">
    <source>
        <dbReference type="SAM" id="Phobius"/>
    </source>
</evidence>
<gene>
    <name evidence="2" type="ORF">MGAL_10B078121</name>
</gene>
<dbReference type="EMBL" id="UYJE01006634">
    <property type="protein sequence ID" value="VDI47653.1"/>
    <property type="molecule type" value="Genomic_DNA"/>
</dbReference>
<comment type="caution">
    <text evidence="2">The sequence shown here is derived from an EMBL/GenBank/DDBJ whole genome shotgun (WGS) entry which is preliminary data.</text>
</comment>
<protein>
    <submittedName>
        <fullName evidence="2">Uncharacterized protein</fullName>
    </submittedName>
</protein>
<evidence type="ECO:0000313" key="2">
    <source>
        <dbReference type="EMBL" id="VDI47653.1"/>
    </source>
</evidence>
<keyword evidence="1" id="KW-1133">Transmembrane helix</keyword>
<feature type="transmembrane region" description="Helical" evidence="1">
    <location>
        <begin position="33"/>
        <end position="53"/>
    </location>
</feature>
<name>A0A8B6FGI3_MYTGA</name>
<dbReference type="Proteomes" id="UP000596742">
    <property type="component" value="Unassembled WGS sequence"/>
</dbReference>
<proteinExistence type="predicted"/>
<accession>A0A8B6FGI3</accession>